<accession>A0A843WHB6</accession>
<comment type="caution">
    <text evidence="2">The sequence shown here is derived from an EMBL/GenBank/DDBJ whole genome shotgun (WGS) entry which is preliminary data.</text>
</comment>
<sequence length="82" mass="9003">MIQTRQDHLKVTSLSKGDDKGTKRIPSKAALTPHTKDPSSTPLACSRHMLAYGTRPFMPRLGEGGWGKRVGLWAGNNLFPTE</sequence>
<evidence type="ECO:0000313" key="2">
    <source>
        <dbReference type="EMBL" id="MQM07136.1"/>
    </source>
</evidence>
<evidence type="ECO:0000313" key="3">
    <source>
        <dbReference type="Proteomes" id="UP000652761"/>
    </source>
</evidence>
<dbReference type="Proteomes" id="UP000652761">
    <property type="component" value="Unassembled WGS sequence"/>
</dbReference>
<proteinExistence type="predicted"/>
<reference evidence="2" key="1">
    <citation type="submission" date="2017-07" db="EMBL/GenBank/DDBJ databases">
        <title>Taro Niue Genome Assembly and Annotation.</title>
        <authorList>
            <person name="Atibalentja N."/>
            <person name="Keating K."/>
            <person name="Fields C.J."/>
        </authorList>
    </citation>
    <scope>NUCLEOTIDE SEQUENCE</scope>
    <source>
        <strain evidence="2">Niue_2</strain>
        <tissue evidence="2">Leaf</tissue>
    </source>
</reference>
<dbReference type="AlphaFoldDB" id="A0A843WHB6"/>
<keyword evidence="3" id="KW-1185">Reference proteome</keyword>
<name>A0A843WHB6_COLES</name>
<organism evidence="2 3">
    <name type="scientific">Colocasia esculenta</name>
    <name type="common">Wild taro</name>
    <name type="synonym">Arum esculentum</name>
    <dbReference type="NCBI Taxonomy" id="4460"/>
    <lineage>
        <taxon>Eukaryota</taxon>
        <taxon>Viridiplantae</taxon>
        <taxon>Streptophyta</taxon>
        <taxon>Embryophyta</taxon>
        <taxon>Tracheophyta</taxon>
        <taxon>Spermatophyta</taxon>
        <taxon>Magnoliopsida</taxon>
        <taxon>Liliopsida</taxon>
        <taxon>Araceae</taxon>
        <taxon>Aroideae</taxon>
        <taxon>Colocasieae</taxon>
        <taxon>Colocasia</taxon>
    </lineage>
</organism>
<feature type="region of interest" description="Disordered" evidence="1">
    <location>
        <begin position="1"/>
        <end position="42"/>
    </location>
</feature>
<gene>
    <name evidence="2" type="ORF">Taro_039974</name>
</gene>
<dbReference type="EMBL" id="NMUH01003804">
    <property type="protein sequence ID" value="MQM07136.1"/>
    <property type="molecule type" value="Genomic_DNA"/>
</dbReference>
<protein>
    <submittedName>
        <fullName evidence="2">Uncharacterized protein</fullName>
    </submittedName>
</protein>
<feature type="compositionally biased region" description="Basic and acidic residues" evidence="1">
    <location>
        <begin position="1"/>
        <end position="22"/>
    </location>
</feature>
<evidence type="ECO:0000256" key="1">
    <source>
        <dbReference type="SAM" id="MobiDB-lite"/>
    </source>
</evidence>